<dbReference type="Pfam" id="PF00109">
    <property type="entry name" value="ketoacyl-synt"/>
    <property type="match status" value="1"/>
</dbReference>
<proteinExistence type="inferred from homology"/>
<feature type="domain" description="Ketosynthase family 3 (KS3)" evidence="4">
    <location>
        <begin position="1"/>
        <end position="397"/>
    </location>
</feature>
<dbReference type="RefSeq" id="WP_329266888.1">
    <property type="nucleotide sequence ID" value="NZ_CP109011.1"/>
</dbReference>
<evidence type="ECO:0000313" key="6">
    <source>
        <dbReference type="Proteomes" id="UP001432168"/>
    </source>
</evidence>
<accession>A0ABZ1X301</accession>
<dbReference type="SMART" id="SM00825">
    <property type="entry name" value="PKS_KS"/>
    <property type="match status" value="1"/>
</dbReference>
<name>A0ABZ1X301_9ACTN</name>
<keyword evidence="2 3" id="KW-0808">Transferase</keyword>
<dbReference type="EMBL" id="CP109011">
    <property type="protein sequence ID" value="WUT45963.1"/>
    <property type="molecule type" value="Genomic_DNA"/>
</dbReference>
<organism evidence="5 6">
    <name type="scientific">Streptomyces pseudovenezuelae</name>
    <dbReference type="NCBI Taxonomy" id="67350"/>
    <lineage>
        <taxon>Bacteria</taxon>
        <taxon>Bacillati</taxon>
        <taxon>Actinomycetota</taxon>
        <taxon>Actinomycetes</taxon>
        <taxon>Kitasatosporales</taxon>
        <taxon>Streptomycetaceae</taxon>
        <taxon>Streptomyces</taxon>
        <taxon>Streptomyces aurantiacus group</taxon>
    </lineage>
</organism>
<dbReference type="SUPFAM" id="SSF53901">
    <property type="entry name" value="Thiolase-like"/>
    <property type="match status" value="2"/>
</dbReference>
<evidence type="ECO:0000259" key="4">
    <source>
        <dbReference type="PROSITE" id="PS52004"/>
    </source>
</evidence>
<gene>
    <name evidence="5" type="ORF">OG929_28320</name>
</gene>
<evidence type="ECO:0000256" key="1">
    <source>
        <dbReference type="ARBA" id="ARBA00008467"/>
    </source>
</evidence>
<sequence>MAPHEVVVTGYEVFTSYGFGAQALRDGLFAGRTGFTPVTRFDPTPYHADRAATYEGEGPEIPGVPVKPGVTPGQSEVLRACTLAALSMARTTGAHAPVFLGTAGDHSANRRFWEDIAAGRTPVDPRVLDSMPARIAERLGEELGLGAQRLAFVNACVASTNAIAHAAELISRGGADTVVAGGAYLVTEDVFAKFDSGKALSREGVVRPFAKGRMGLLQGDGVAVLVLESARHARERGAQVLAKVAGWGMAADAYHVIQPHPKGEGMAKAAQAAIQRAGVTPEQIGYVNAHGTGTPLNDVAETAALHRVFGDHAAAVPVSSTKSGTGHMLEATGAVEAVISILALRDGLLPPTLGYQEPDPACDLDYIPGTARPAPITHALSLNAAFGGVNAALVLERTPEDTV</sequence>
<dbReference type="PROSITE" id="PS52004">
    <property type="entry name" value="KS3_2"/>
    <property type="match status" value="1"/>
</dbReference>
<dbReference type="Gene3D" id="3.40.47.10">
    <property type="match status" value="1"/>
</dbReference>
<evidence type="ECO:0000313" key="5">
    <source>
        <dbReference type="EMBL" id="WUT45963.1"/>
    </source>
</evidence>
<dbReference type="Proteomes" id="UP001432168">
    <property type="component" value="Chromosome"/>
</dbReference>
<protein>
    <submittedName>
        <fullName evidence="5">Beta-ketoacyl-[acyl-carrier-protein] synthase family protein</fullName>
    </submittedName>
</protein>
<dbReference type="PANTHER" id="PTHR11712:SF336">
    <property type="entry name" value="3-OXOACYL-[ACYL-CARRIER-PROTEIN] SYNTHASE, MITOCHONDRIAL"/>
    <property type="match status" value="1"/>
</dbReference>
<dbReference type="Pfam" id="PF02801">
    <property type="entry name" value="Ketoacyl-synt_C"/>
    <property type="match status" value="1"/>
</dbReference>
<dbReference type="InterPro" id="IPR014030">
    <property type="entry name" value="Ketoacyl_synth_N"/>
</dbReference>
<evidence type="ECO:0000256" key="3">
    <source>
        <dbReference type="RuleBase" id="RU003694"/>
    </source>
</evidence>
<dbReference type="InterPro" id="IPR014031">
    <property type="entry name" value="Ketoacyl_synth_C"/>
</dbReference>
<dbReference type="InterPro" id="IPR020841">
    <property type="entry name" value="PKS_Beta-ketoAc_synthase_dom"/>
</dbReference>
<dbReference type="CDD" id="cd00834">
    <property type="entry name" value="KAS_I_II"/>
    <property type="match status" value="1"/>
</dbReference>
<dbReference type="InterPro" id="IPR016039">
    <property type="entry name" value="Thiolase-like"/>
</dbReference>
<comment type="similarity">
    <text evidence="1 3">Belongs to the thiolase-like superfamily. Beta-ketoacyl-ACP synthases family.</text>
</comment>
<keyword evidence="6" id="KW-1185">Reference proteome</keyword>
<dbReference type="InterPro" id="IPR000794">
    <property type="entry name" value="Beta-ketoacyl_synthase"/>
</dbReference>
<reference evidence="5" key="1">
    <citation type="submission" date="2022-10" db="EMBL/GenBank/DDBJ databases">
        <title>The complete genomes of actinobacterial strains from the NBC collection.</title>
        <authorList>
            <person name="Joergensen T.S."/>
            <person name="Alvarez Arevalo M."/>
            <person name="Sterndorff E.B."/>
            <person name="Faurdal D."/>
            <person name="Vuksanovic O."/>
            <person name="Mourched A.-S."/>
            <person name="Charusanti P."/>
            <person name="Shaw S."/>
            <person name="Blin K."/>
            <person name="Weber T."/>
        </authorList>
    </citation>
    <scope>NUCLEOTIDE SEQUENCE</scope>
    <source>
        <strain evidence="5">NBC_00686</strain>
    </source>
</reference>
<dbReference type="PANTHER" id="PTHR11712">
    <property type="entry name" value="POLYKETIDE SYNTHASE-RELATED"/>
    <property type="match status" value="1"/>
</dbReference>
<evidence type="ECO:0000256" key="2">
    <source>
        <dbReference type="ARBA" id="ARBA00022679"/>
    </source>
</evidence>